<evidence type="ECO:0000259" key="1">
    <source>
        <dbReference type="PROSITE" id="PS50280"/>
    </source>
</evidence>
<dbReference type="CDD" id="cd20071">
    <property type="entry name" value="SET_SMYD"/>
    <property type="match status" value="1"/>
</dbReference>
<organism evidence="2">
    <name type="scientific">Hexamita inflata</name>
    <dbReference type="NCBI Taxonomy" id="28002"/>
    <lineage>
        <taxon>Eukaryota</taxon>
        <taxon>Metamonada</taxon>
        <taxon>Diplomonadida</taxon>
        <taxon>Hexamitidae</taxon>
        <taxon>Hexamitinae</taxon>
        <taxon>Hexamita</taxon>
    </lineage>
</organism>
<dbReference type="InterPro" id="IPR050869">
    <property type="entry name" value="H3K4_H4K5_MeTrfase"/>
</dbReference>
<reference evidence="2" key="1">
    <citation type="submission" date="2023-06" db="EMBL/GenBank/DDBJ databases">
        <authorList>
            <person name="Kurt Z."/>
        </authorList>
    </citation>
    <scope>NUCLEOTIDE SEQUENCE</scope>
</reference>
<dbReference type="GO" id="GO:0005634">
    <property type="term" value="C:nucleus"/>
    <property type="evidence" value="ECO:0007669"/>
    <property type="project" value="TreeGrafter"/>
</dbReference>
<dbReference type="Gene3D" id="1.10.220.160">
    <property type="match status" value="1"/>
</dbReference>
<reference evidence="3 4" key="2">
    <citation type="submission" date="2024-07" db="EMBL/GenBank/DDBJ databases">
        <authorList>
            <person name="Akdeniz Z."/>
        </authorList>
    </citation>
    <scope>NUCLEOTIDE SEQUENCE [LARGE SCALE GENOMIC DNA]</scope>
</reference>
<accession>A0AA86P2V2</accession>
<dbReference type="Pfam" id="PF00856">
    <property type="entry name" value="SET"/>
    <property type="match status" value="1"/>
</dbReference>
<dbReference type="EMBL" id="CATOUU010000440">
    <property type="protein sequence ID" value="CAI9929765.1"/>
    <property type="molecule type" value="Genomic_DNA"/>
</dbReference>
<evidence type="ECO:0000313" key="3">
    <source>
        <dbReference type="EMBL" id="CAL5993044.1"/>
    </source>
</evidence>
<feature type="domain" description="SET" evidence="1">
    <location>
        <begin position="187"/>
        <end position="282"/>
    </location>
</feature>
<dbReference type="InterPro" id="IPR001214">
    <property type="entry name" value="SET_dom"/>
</dbReference>
<dbReference type="Gene3D" id="6.10.140.2220">
    <property type="match status" value="1"/>
</dbReference>
<comment type="caution">
    <text evidence="2">The sequence shown here is derived from an EMBL/GenBank/DDBJ whole genome shotgun (WGS) entry which is preliminary data.</text>
</comment>
<evidence type="ECO:0000313" key="2">
    <source>
        <dbReference type="EMBL" id="CAI9929765.1"/>
    </source>
</evidence>
<dbReference type="PANTHER" id="PTHR12197">
    <property type="entry name" value="HISTONE-LYSINE N-METHYLTRANSFERASE SMYD"/>
    <property type="match status" value="1"/>
</dbReference>
<dbReference type="Gene3D" id="2.170.270.10">
    <property type="entry name" value="SET domain"/>
    <property type="match status" value="1"/>
</dbReference>
<dbReference type="Proteomes" id="UP001642409">
    <property type="component" value="Unassembled WGS sequence"/>
</dbReference>
<evidence type="ECO:0000313" key="4">
    <source>
        <dbReference type="Proteomes" id="UP001642409"/>
    </source>
</evidence>
<name>A0AA86P2V2_9EUKA</name>
<gene>
    <name evidence="3" type="ORF">HINF_LOCUS12879</name>
    <name evidence="2" type="ORF">HINF_LOCUS17410</name>
</gene>
<dbReference type="InterPro" id="IPR046341">
    <property type="entry name" value="SET_dom_sf"/>
</dbReference>
<proteinExistence type="predicted"/>
<dbReference type="AlphaFoldDB" id="A0AA86P2V2"/>
<keyword evidence="4" id="KW-1185">Reference proteome</keyword>
<dbReference type="EMBL" id="CAXDID020000029">
    <property type="protein sequence ID" value="CAL5993044.1"/>
    <property type="molecule type" value="Genomic_DNA"/>
</dbReference>
<dbReference type="PROSITE" id="PS50280">
    <property type="entry name" value="SET"/>
    <property type="match status" value="1"/>
</dbReference>
<sequence length="312" mass="36096">MKQNITALNKLLDPTPIVASYSRQAPDTVGLYLHTNIAPKSEPLVIERPLICWSLDQPTNQCANCFCKVDKIVTCRVDGCEDIFCSQRCEEELFQSLSYAKCRPGVYEKFAELRKYRSGNFDGVTIFKLYTLLISRFFEFIIESSDEKQALLKAMQPLALLKPQQPIKHDFNIPFDKLTAQIQQILGPFQRLFSYLYPDKYTEFKFPALEVLFRRDFCKFLCEICTFCSIRISDNAFGLFKICSILNHSCCPNCETKFFNGALRLFLTGEIQETDELVVNYCSDVQSYAERQKYLQDQLGFSCQCQKCLHQE</sequence>
<dbReference type="SUPFAM" id="SSF82199">
    <property type="entry name" value="SET domain"/>
    <property type="match status" value="1"/>
</dbReference>
<protein>
    <submittedName>
        <fullName evidence="2">SET domain-containing protein</fullName>
    </submittedName>
    <submittedName>
        <fullName evidence="3">SET_domain-containing protein</fullName>
    </submittedName>
</protein>
<dbReference type="PANTHER" id="PTHR12197:SF251">
    <property type="entry name" value="EG:BACR7C10.4 PROTEIN"/>
    <property type="match status" value="1"/>
</dbReference>